<proteinExistence type="predicted"/>
<comment type="caution">
    <text evidence="1">The sequence shown here is derived from an EMBL/GenBank/DDBJ whole genome shotgun (WGS) entry which is preliminary data.</text>
</comment>
<dbReference type="AlphaFoldDB" id="A0A031JSE1"/>
<accession>A0A031JSE1</accession>
<evidence type="ECO:0000313" key="1">
    <source>
        <dbReference type="EMBL" id="EZP80711.1"/>
    </source>
</evidence>
<protein>
    <submittedName>
        <fullName evidence="1">Uncharacterized protein</fullName>
    </submittedName>
</protein>
<gene>
    <name evidence="1" type="ORF">BV97_03129</name>
</gene>
<name>A0A031JSE1_9SPHN</name>
<dbReference type="Proteomes" id="UP000024329">
    <property type="component" value="Unassembled WGS sequence"/>
</dbReference>
<sequence>MTSVHLEFNHFPHMQQGPRMVDNIAGASMACLV</sequence>
<evidence type="ECO:0000313" key="2">
    <source>
        <dbReference type="Proteomes" id="UP000024329"/>
    </source>
</evidence>
<organism evidence="1 2">
    <name type="scientific">Novosphingobium resinovorum</name>
    <dbReference type="NCBI Taxonomy" id="158500"/>
    <lineage>
        <taxon>Bacteria</taxon>
        <taxon>Pseudomonadati</taxon>
        <taxon>Pseudomonadota</taxon>
        <taxon>Alphaproteobacteria</taxon>
        <taxon>Sphingomonadales</taxon>
        <taxon>Sphingomonadaceae</taxon>
        <taxon>Novosphingobium</taxon>
    </lineage>
</organism>
<dbReference type="EMBL" id="JFYZ01000015">
    <property type="protein sequence ID" value="EZP80711.1"/>
    <property type="molecule type" value="Genomic_DNA"/>
</dbReference>
<reference evidence="1 2" key="1">
    <citation type="submission" date="2014-03" db="EMBL/GenBank/DDBJ databases">
        <title>Whole genome sequence of Novosphingobium resinovorum KF1.</title>
        <authorList>
            <person name="Gan H.M."/>
            <person name="Gan H.Y."/>
            <person name="Chew T.H."/>
            <person name="Savka M.A."/>
        </authorList>
    </citation>
    <scope>NUCLEOTIDE SEQUENCE [LARGE SCALE GENOMIC DNA]</scope>
    <source>
        <strain evidence="1 2">KF1</strain>
    </source>
</reference>